<protein>
    <submittedName>
        <fullName evidence="1">Type III restriction system methylase</fullName>
    </submittedName>
</protein>
<dbReference type="EMBL" id="CP000859">
    <property type="protein sequence ID" value="ABW66713.1"/>
    <property type="molecule type" value="Genomic_DNA"/>
</dbReference>
<dbReference type="eggNOG" id="COG1002">
    <property type="taxonomic scope" value="Bacteria"/>
</dbReference>
<proteinExistence type="predicted"/>
<dbReference type="STRING" id="96561.Dole_0903"/>
<dbReference type="InterPro" id="IPR029063">
    <property type="entry name" value="SAM-dependent_MTases_sf"/>
</dbReference>
<dbReference type="HOGENOM" id="CLU_077121_1_0_7"/>
<dbReference type="Gene3D" id="3.40.50.150">
    <property type="entry name" value="Vaccinia Virus protein VP39"/>
    <property type="match status" value="1"/>
</dbReference>
<sequence>MESQVISKKRVANHGEVLTGNREVNAMLDLVKQETERIESRFLEPACGTGNFLAVILERKLAVVEKRYSKSQLDFERYAVLAVSSIYGVDIQKDNVEHCRQRLFGIFDLVYLRLFKHKTNDDCRAAVRFILEINIVWGDALDFKTKDEPRVPIRFSEWSPVNGSMLKRRDFMLSYLVEKQHQMLLFSDEGNVADLNEPIREYPPIHFLEIAHAQQ</sequence>
<dbReference type="RefSeq" id="WP_012174331.1">
    <property type="nucleotide sequence ID" value="NC_009943.1"/>
</dbReference>
<dbReference type="KEGG" id="dol:Dole_0903"/>
<evidence type="ECO:0000313" key="1">
    <source>
        <dbReference type="EMBL" id="ABW66713.1"/>
    </source>
</evidence>
<gene>
    <name evidence="1" type="ordered locus">Dole_0903</name>
</gene>
<name>A8ZW04_DESOH</name>
<keyword evidence="2" id="KW-1185">Reference proteome</keyword>
<accession>A8ZW04</accession>
<dbReference type="GO" id="GO:0008168">
    <property type="term" value="F:methyltransferase activity"/>
    <property type="evidence" value="ECO:0007669"/>
    <property type="project" value="UniProtKB-KW"/>
</dbReference>
<organism evidence="1 2">
    <name type="scientific">Desulfosudis oleivorans (strain DSM 6200 / JCM 39069 / Hxd3)</name>
    <name type="common">Desulfococcus oleovorans</name>
    <dbReference type="NCBI Taxonomy" id="96561"/>
    <lineage>
        <taxon>Bacteria</taxon>
        <taxon>Pseudomonadati</taxon>
        <taxon>Thermodesulfobacteriota</taxon>
        <taxon>Desulfobacteria</taxon>
        <taxon>Desulfobacterales</taxon>
        <taxon>Desulfosudaceae</taxon>
        <taxon>Desulfosudis</taxon>
    </lineage>
</organism>
<keyword evidence="1" id="KW-0808">Transferase</keyword>
<dbReference type="SUPFAM" id="SSF53335">
    <property type="entry name" value="S-adenosyl-L-methionine-dependent methyltransferases"/>
    <property type="match status" value="1"/>
</dbReference>
<dbReference type="AlphaFoldDB" id="A8ZW04"/>
<dbReference type="Proteomes" id="UP000008561">
    <property type="component" value="Chromosome"/>
</dbReference>
<keyword evidence="1" id="KW-0489">Methyltransferase</keyword>
<reference evidence="1 2" key="1">
    <citation type="submission" date="2007-10" db="EMBL/GenBank/DDBJ databases">
        <title>Complete sequence of Desulfococcus oleovorans Hxd3.</title>
        <authorList>
            <consortium name="US DOE Joint Genome Institute"/>
            <person name="Copeland A."/>
            <person name="Lucas S."/>
            <person name="Lapidus A."/>
            <person name="Barry K."/>
            <person name="Glavina del Rio T."/>
            <person name="Dalin E."/>
            <person name="Tice H."/>
            <person name="Pitluck S."/>
            <person name="Kiss H."/>
            <person name="Brettin T."/>
            <person name="Bruce D."/>
            <person name="Detter J.C."/>
            <person name="Han C."/>
            <person name="Schmutz J."/>
            <person name="Larimer F."/>
            <person name="Land M."/>
            <person name="Hauser L."/>
            <person name="Kyrpides N."/>
            <person name="Kim E."/>
            <person name="Wawrik B."/>
            <person name="Richardson P."/>
        </authorList>
    </citation>
    <scope>NUCLEOTIDE SEQUENCE [LARGE SCALE GENOMIC DNA]</scope>
    <source>
        <strain evidence="2">DSM 6200 / JCM 39069 / Hxd3</strain>
    </source>
</reference>
<dbReference type="OrthoDB" id="9761012at2"/>
<dbReference type="GO" id="GO:0032259">
    <property type="term" value="P:methylation"/>
    <property type="evidence" value="ECO:0007669"/>
    <property type="project" value="UniProtKB-KW"/>
</dbReference>
<evidence type="ECO:0000313" key="2">
    <source>
        <dbReference type="Proteomes" id="UP000008561"/>
    </source>
</evidence>